<dbReference type="Gene3D" id="3.30.420.10">
    <property type="entry name" value="Ribonuclease H-like superfamily/Ribonuclease H"/>
    <property type="match status" value="1"/>
</dbReference>
<dbReference type="Pfam" id="PF13482">
    <property type="entry name" value="RNase_H_2"/>
    <property type="match status" value="1"/>
</dbReference>
<dbReference type="SUPFAM" id="SSF53098">
    <property type="entry name" value="Ribonuclease H-like"/>
    <property type="match status" value="1"/>
</dbReference>
<comment type="caution">
    <text evidence="2">The sequence shown here is derived from an EMBL/GenBank/DDBJ whole genome shotgun (WGS) entry which is preliminary data.</text>
</comment>
<dbReference type="InterPro" id="IPR038720">
    <property type="entry name" value="YprB_RNase_H-like_dom"/>
</dbReference>
<reference evidence="2" key="1">
    <citation type="submission" date="2020-04" db="EMBL/GenBank/DDBJ databases">
        <authorList>
            <person name="Zhang T."/>
        </authorList>
    </citation>
    <scope>NUCLEOTIDE SEQUENCE</scope>
    <source>
        <strain evidence="2">HKST-UBA16</strain>
    </source>
</reference>
<evidence type="ECO:0000259" key="1">
    <source>
        <dbReference type="Pfam" id="PF13482"/>
    </source>
</evidence>
<dbReference type="EMBL" id="JAGQLM010000019">
    <property type="protein sequence ID" value="MCA9374781.1"/>
    <property type="molecule type" value="Genomic_DNA"/>
</dbReference>
<dbReference type="GO" id="GO:0003676">
    <property type="term" value="F:nucleic acid binding"/>
    <property type="evidence" value="ECO:0007669"/>
    <property type="project" value="InterPro"/>
</dbReference>
<accession>A0A955HYP3</accession>
<organism evidence="2 3">
    <name type="scientific">Candidatus Dojkabacteria bacterium</name>
    <dbReference type="NCBI Taxonomy" id="2099670"/>
    <lineage>
        <taxon>Bacteria</taxon>
        <taxon>Candidatus Dojkabacteria</taxon>
    </lineage>
</organism>
<protein>
    <submittedName>
        <fullName evidence="2">Ribonuclease H-like domain-containing protein</fullName>
    </submittedName>
</protein>
<evidence type="ECO:0000313" key="2">
    <source>
        <dbReference type="EMBL" id="MCA9374781.1"/>
    </source>
</evidence>
<dbReference type="AlphaFoldDB" id="A0A955HYP3"/>
<sequence>MLFLDIETQNDWVNGDSFKIKDLKISFVGVINGDTGEELGFWEKELDSLGELLRKGDTVVHYNGFTFDMPVLANYLGDSITDIPQIDLMVAAYKTIGFRPKLEDLAMATLGHGKNGSGADAVKYWAAGDTNSLQKLRDYCIQDVRVTKELYEFGEEEGYIKYYDRNGFVTEVQIDWSAGGKITEKTNVDVISLF</sequence>
<dbReference type="InterPro" id="IPR012337">
    <property type="entry name" value="RNaseH-like_sf"/>
</dbReference>
<name>A0A955HYP3_9BACT</name>
<reference evidence="2" key="2">
    <citation type="journal article" date="2021" name="Microbiome">
        <title>Successional dynamics and alternative stable states in a saline activated sludge microbial community over 9 years.</title>
        <authorList>
            <person name="Wang Y."/>
            <person name="Ye J."/>
            <person name="Ju F."/>
            <person name="Liu L."/>
            <person name="Boyd J.A."/>
            <person name="Deng Y."/>
            <person name="Parks D.H."/>
            <person name="Jiang X."/>
            <person name="Yin X."/>
            <person name="Woodcroft B.J."/>
            <person name="Tyson G.W."/>
            <person name="Hugenholtz P."/>
            <person name="Polz M.F."/>
            <person name="Zhang T."/>
        </authorList>
    </citation>
    <scope>NUCLEOTIDE SEQUENCE</scope>
    <source>
        <strain evidence="2">HKST-UBA16</strain>
    </source>
</reference>
<dbReference type="Proteomes" id="UP000748332">
    <property type="component" value="Unassembled WGS sequence"/>
</dbReference>
<evidence type="ECO:0000313" key="3">
    <source>
        <dbReference type="Proteomes" id="UP000748332"/>
    </source>
</evidence>
<feature type="domain" description="YprB ribonuclease H-like" evidence="1">
    <location>
        <begin position="2"/>
        <end position="152"/>
    </location>
</feature>
<dbReference type="InterPro" id="IPR036397">
    <property type="entry name" value="RNaseH_sf"/>
</dbReference>
<proteinExistence type="predicted"/>
<gene>
    <name evidence="2" type="ORF">KC622_00460</name>
</gene>